<reference evidence="6" key="1">
    <citation type="journal article" date="2019" name="Int. J. Syst. Evol. Microbiol.">
        <title>The Global Catalogue of Microorganisms (GCM) 10K type strain sequencing project: providing services to taxonomists for standard genome sequencing and annotation.</title>
        <authorList>
            <consortium name="The Broad Institute Genomics Platform"/>
            <consortium name="The Broad Institute Genome Sequencing Center for Infectious Disease"/>
            <person name="Wu L."/>
            <person name="Ma J."/>
        </authorList>
    </citation>
    <scope>NUCLEOTIDE SEQUENCE [LARGE SCALE GENOMIC DNA]</scope>
    <source>
        <strain evidence="6">CCM 7480</strain>
    </source>
</reference>
<dbReference type="Pfam" id="PF13432">
    <property type="entry name" value="TPR_16"/>
    <property type="match status" value="1"/>
</dbReference>
<feature type="repeat" description="TPR" evidence="3">
    <location>
        <begin position="205"/>
        <end position="238"/>
    </location>
</feature>
<dbReference type="RefSeq" id="WP_379734780.1">
    <property type="nucleotide sequence ID" value="NZ_JBHRVV010000001.1"/>
</dbReference>
<dbReference type="InterPro" id="IPR029063">
    <property type="entry name" value="SAM-dependent_MTases_sf"/>
</dbReference>
<proteinExistence type="predicted"/>
<dbReference type="CDD" id="cd02440">
    <property type="entry name" value="AdoMet_MTases"/>
    <property type="match status" value="1"/>
</dbReference>
<accession>A0ABV7PJI2</accession>
<dbReference type="PROSITE" id="PS50293">
    <property type="entry name" value="TPR_REGION"/>
    <property type="match status" value="2"/>
</dbReference>
<keyword evidence="2 3" id="KW-0802">TPR repeat</keyword>
<dbReference type="SUPFAM" id="SSF53335">
    <property type="entry name" value="S-adenosyl-L-methionine-dependent methyltransferases"/>
    <property type="match status" value="1"/>
</dbReference>
<dbReference type="InterPro" id="IPR019734">
    <property type="entry name" value="TPR_rpt"/>
</dbReference>
<feature type="repeat" description="TPR" evidence="3">
    <location>
        <begin position="35"/>
        <end position="68"/>
    </location>
</feature>
<organism evidence="5 6">
    <name type="scientific">Massilia haematophila</name>
    <dbReference type="NCBI Taxonomy" id="457923"/>
    <lineage>
        <taxon>Bacteria</taxon>
        <taxon>Pseudomonadati</taxon>
        <taxon>Pseudomonadota</taxon>
        <taxon>Betaproteobacteria</taxon>
        <taxon>Burkholderiales</taxon>
        <taxon>Oxalobacteraceae</taxon>
        <taxon>Telluria group</taxon>
        <taxon>Massilia</taxon>
    </lineage>
</organism>
<dbReference type="Proteomes" id="UP001595665">
    <property type="component" value="Unassembled WGS sequence"/>
</dbReference>
<dbReference type="PANTHER" id="PTHR44943:SF8">
    <property type="entry name" value="TPR REPEAT-CONTAINING PROTEIN MJ0263"/>
    <property type="match status" value="1"/>
</dbReference>
<dbReference type="InterPro" id="IPR051685">
    <property type="entry name" value="Ycf3/AcsC/BcsC/TPR_MFPF"/>
</dbReference>
<keyword evidence="1" id="KW-0677">Repeat</keyword>
<evidence type="ECO:0000256" key="2">
    <source>
        <dbReference type="ARBA" id="ARBA00022803"/>
    </source>
</evidence>
<dbReference type="Gene3D" id="1.25.40.10">
    <property type="entry name" value="Tetratricopeptide repeat domain"/>
    <property type="match status" value="4"/>
</dbReference>
<dbReference type="Gene3D" id="3.40.50.150">
    <property type="entry name" value="Vaccinia Virus protein VP39"/>
    <property type="match status" value="1"/>
</dbReference>
<dbReference type="Pfam" id="PF13649">
    <property type="entry name" value="Methyltransf_25"/>
    <property type="match status" value="1"/>
</dbReference>
<keyword evidence="6" id="KW-1185">Reference proteome</keyword>
<feature type="repeat" description="TPR" evidence="3">
    <location>
        <begin position="69"/>
        <end position="102"/>
    </location>
</feature>
<dbReference type="PANTHER" id="PTHR44943">
    <property type="entry name" value="CELLULOSE SYNTHASE OPERON PROTEIN C"/>
    <property type="match status" value="1"/>
</dbReference>
<gene>
    <name evidence="5" type="ORF">ACFOPH_08620</name>
</gene>
<evidence type="ECO:0000313" key="6">
    <source>
        <dbReference type="Proteomes" id="UP001595665"/>
    </source>
</evidence>
<dbReference type="InterPro" id="IPR041698">
    <property type="entry name" value="Methyltransf_25"/>
</dbReference>
<dbReference type="PROSITE" id="PS50005">
    <property type="entry name" value="TPR"/>
    <property type="match status" value="4"/>
</dbReference>
<dbReference type="InterPro" id="IPR011990">
    <property type="entry name" value="TPR-like_helical_dom_sf"/>
</dbReference>
<feature type="domain" description="Methyltransferase" evidence="4">
    <location>
        <begin position="348"/>
        <end position="437"/>
    </location>
</feature>
<dbReference type="SMART" id="SM00028">
    <property type="entry name" value="TPR"/>
    <property type="match status" value="8"/>
</dbReference>
<evidence type="ECO:0000256" key="3">
    <source>
        <dbReference type="PROSITE-ProRule" id="PRU00339"/>
    </source>
</evidence>
<feature type="repeat" description="TPR" evidence="3">
    <location>
        <begin position="103"/>
        <end position="136"/>
    </location>
</feature>
<dbReference type="EMBL" id="JBHRVV010000001">
    <property type="protein sequence ID" value="MFC3458308.1"/>
    <property type="molecule type" value="Genomic_DNA"/>
</dbReference>
<sequence length="505" mass="54226">MTPLLQQAVALHQQGRLQQAAQLYGEVLRLAPRQFDALHLLGVIARQQGDAARAVTLIEQALALKPDQANAHCNLGAALHDLGRGEEALASYDAALRLNPRYAMAWANRGNALRRLGRPREAIDSYERALALQPRYPEAACNRAATLLDLGEPAAALAGAEQALAGQPRHAQALCVRANALYLLRRLRDALDSYEHALALDDTLAEAHAGRAMALHRMQRFDEALRAHDRALALRPQHAGTREQRAATLAALGRRVDAVAEYRAAQRLLAAQGVDSADSADVGRIAFALAALGEGQAPERAPQDYVKALFDQYAGHFDQHLTEVLDYRTPQAIDAALVRAGVAADGDVLDLGCGTGLCAPFLRPRARSLLGVDLSERMLDKAREAGLYDRLACADITAFLDDCRDAYDLVVAADVFVYFGELAALFAQVRAALRPGGVFCFSTETCDGDAFVLQASNRYAHASAYLRALAAAQGFEILLLDAAPLRSENGAAIVGQVAVLRAPIA</sequence>
<evidence type="ECO:0000256" key="1">
    <source>
        <dbReference type="ARBA" id="ARBA00022737"/>
    </source>
</evidence>
<protein>
    <submittedName>
        <fullName evidence="5">Tetratricopeptide repeat protein</fullName>
    </submittedName>
</protein>
<evidence type="ECO:0000313" key="5">
    <source>
        <dbReference type="EMBL" id="MFC3458308.1"/>
    </source>
</evidence>
<dbReference type="SUPFAM" id="SSF48452">
    <property type="entry name" value="TPR-like"/>
    <property type="match status" value="1"/>
</dbReference>
<evidence type="ECO:0000259" key="4">
    <source>
        <dbReference type="Pfam" id="PF13649"/>
    </source>
</evidence>
<comment type="caution">
    <text evidence="5">The sequence shown here is derived from an EMBL/GenBank/DDBJ whole genome shotgun (WGS) entry which is preliminary data.</text>
</comment>
<dbReference type="Pfam" id="PF13424">
    <property type="entry name" value="TPR_12"/>
    <property type="match status" value="1"/>
</dbReference>
<name>A0ABV7PJI2_9BURK</name>